<dbReference type="KEGG" id="sami:SAMIE_1015000"/>
<sequence length="349" mass="35744">MRMPARIASVALLAAGLCGMTTPALAAGEPEAWTPTATALRAPAAGIVLPQTVGDLSLAKSGEASNGGRAIDNYAQYLSEDGEIQATLYVYMPTYADAALAAYMTDKAIMARFGSKTRRTAYASAPVGGQPGRAIRAVYDDAADGALTTAAGFVHAGRWIVKLRVTGPTARRAEVVAGLDAMLANLAVDDPATLHAATPVRFAQCPASDTAQASLAPAATGETAPPRDVGIPRDGQDSLCVRGTIATADGRFEMLQQAGRADGPIIVPMDDSGTLLALDPAQDGAGYRLSIHMVGQTDLYGTYDRAPNAAQVAAIIDGTDPQTAQAAAVAAYAANGDVTVRRASTTAVR</sequence>
<evidence type="ECO:0000256" key="1">
    <source>
        <dbReference type="SAM" id="MobiDB-lite"/>
    </source>
</evidence>
<accession>A0A494WCH7</accession>
<gene>
    <name evidence="3" type="ORF">SAMIE_1015000</name>
</gene>
<dbReference type="EMBL" id="AP018664">
    <property type="protein sequence ID" value="BBD97999.1"/>
    <property type="molecule type" value="Genomic_DNA"/>
</dbReference>
<feature type="chain" id="PRO_5019766163" evidence="2">
    <location>
        <begin position="27"/>
        <end position="349"/>
    </location>
</feature>
<evidence type="ECO:0000313" key="3">
    <source>
        <dbReference type="EMBL" id="BBD97999.1"/>
    </source>
</evidence>
<proteinExistence type="predicted"/>
<name>A0A494WCH7_9SPHN</name>
<feature type="region of interest" description="Disordered" evidence="1">
    <location>
        <begin position="213"/>
        <end position="235"/>
    </location>
</feature>
<dbReference type="Proteomes" id="UP000279959">
    <property type="component" value="Chromosome"/>
</dbReference>
<reference evidence="3 4" key="1">
    <citation type="submission" date="2018-05" db="EMBL/GenBank/DDBJ databases">
        <title>Complete Genome Sequence of the Nonylphenol-Degrading Bacterium Sphingobium amiense DSM 16289T.</title>
        <authorList>
            <person name="Ootsuka M."/>
            <person name="Nishizawa T."/>
            <person name="Ohta H."/>
        </authorList>
    </citation>
    <scope>NUCLEOTIDE SEQUENCE [LARGE SCALE GENOMIC DNA]</scope>
    <source>
        <strain evidence="3 4">DSM 16289</strain>
    </source>
</reference>
<organism evidence="3 4">
    <name type="scientific">Sphingobium amiense</name>
    <dbReference type="NCBI Taxonomy" id="135719"/>
    <lineage>
        <taxon>Bacteria</taxon>
        <taxon>Pseudomonadati</taxon>
        <taxon>Pseudomonadota</taxon>
        <taxon>Alphaproteobacteria</taxon>
        <taxon>Sphingomonadales</taxon>
        <taxon>Sphingomonadaceae</taxon>
        <taxon>Sphingobium</taxon>
    </lineage>
</organism>
<protein>
    <submittedName>
        <fullName evidence="3">Uncharacterized protein</fullName>
    </submittedName>
</protein>
<keyword evidence="4" id="KW-1185">Reference proteome</keyword>
<feature type="signal peptide" evidence="2">
    <location>
        <begin position="1"/>
        <end position="26"/>
    </location>
</feature>
<dbReference type="AlphaFoldDB" id="A0A494WCH7"/>
<keyword evidence="2" id="KW-0732">Signal</keyword>
<evidence type="ECO:0000256" key="2">
    <source>
        <dbReference type="SAM" id="SignalP"/>
    </source>
</evidence>
<evidence type="ECO:0000313" key="4">
    <source>
        <dbReference type="Proteomes" id="UP000279959"/>
    </source>
</evidence>